<reference evidence="6" key="1">
    <citation type="submission" date="2014-11" db="EMBL/GenBank/DDBJ databases">
        <authorList>
            <person name="Malar M.C."/>
            <person name="Sen D."/>
            <person name="Tripathy S."/>
        </authorList>
    </citation>
    <scope>NUCLEOTIDE SEQUENCE</scope>
    <source>
        <strain evidence="6">BDU141951</strain>
    </source>
</reference>
<dbReference type="InterPro" id="IPR033907">
    <property type="entry name" value="Endolysin_autolysin"/>
</dbReference>
<dbReference type="InterPro" id="IPR002196">
    <property type="entry name" value="Glyco_hydro_24"/>
</dbReference>
<dbReference type="PANTHER" id="PTHR38107">
    <property type="match status" value="1"/>
</dbReference>
<dbReference type="InterPro" id="IPR023347">
    <property type="entry name" value="Lysozyme_dom_sf"/>
</dbReference>
<protein>
    <recommendedName>
        <fullName evidence="4">Lysozyme</fullName>
        <ecNumber evidence="4">3.2.1.17</ecNumber>
    </recommendedName>
</protein>
<keyword evidence="3" id="KW-1035">Host cytoplasm</keyword>
<evidence type="ECO:0000256" key="3">
    <source>
        <dbReference type="ARBA" id="ARBA00023200"/>
    </source>
</evidence>
<dbReference type="InterPro" id="IPR051018">
    <property type="entry name" value="Bacteriophage_GH24"/>
</dbReference>
<dbReference type="GO" id="GO:0009253">
    <property type="term" value="P:peptidoglycan catabolic process"/>
    <property type="evidence" value="ECO:0007669"/>
    <property type="project" value="InterPro"/>
</dbReference>
<keyword evidence="4" id="KW-0326">Glycosidase</keyword>
<dbReference type="GO" id="GO:0003796">
    <property type="term" value="F:lysozyme activity"/>
    <property type="evidence" value="ECO:0007669"/>
    <property type="project" value="UniProtKB-EC"/>
</dbReference>
<dbReference type="CDD" id="cd00737">
    <property type="entry name" value="lyz_endolysin_autolysin"/>
    <property type="match status" value="1"/>
</dbReference>
<evidence type="ECO:0000256" key="5">
    <source>
        <dbReference type="SAM" id="MobiDB-lite"/>
    </source>
</evidence>
<dbReference type="Pfam" id="PF00959">
    <property type="entry name" value="Phage_lysozyme"/>
    <property type="match status" value="1"/>
</dbReference>
<reference evidence="6" key="3">
    <citation type="submission" date="2020-02" db="EMBL/GenBank/DDBJ databases">
        <authorList>
            <person name="Sarangi A.N."/>
            <person name="Ghosh S."/>
            <person name="Mukherjee M."/>
            <person name="Tripathy S."/>
        </authorList>
    </citation>
    <scope>NUCLEOTIDE SEQUENCE</scope>
    <source>
        <strain evidence="6">BDU141951</strain>
    </source>
</reference>
<keyword evidence="1 4" id="KW-0929">Antimicrobial</keyword>
<feature type="compositionally biased region" description="Pro residues" evidence="5">
    <location>
        <begin position="64"/>
        <end position="78"/>
    </location>
</feature>
<dbReference type="EC" id="3.2.1.17" evidence="4"/>
<comment type="caution">
    <text evidence="6">The sequence shown here is derived from an EMBL/GenBank/DDBJ whole genome shotgun (WGS) entry which is preliminary data.</text>
</comment>
<proteinExistence type="inferred from homology"/>
<evidence type="ECO:0000313" key="6">
    <source>
        <dbReference type="EMBL" id="NEV67884.1"/>
    </source>
</evidence>
<comment type="catalytic activity">
    <reaction evidence="4">
        <text>Hydrolysis of (1-&gt;4)-beta-linkages between N-acetylmuramic acid and N-acetyl-D-glucosamine residues in a peptidoglycan and between N-acetyl-D-glucosamine residues in chitodextrins.</text>
        <dbReference type="EC" id="3.2.1.17"/>
    </reaction>
</comment>
<sequence length="249" mass="28043">MGTWIKETAKAIYLMEGGYWISRLSKYPSKTNPDEQVLNISAVRSWFMRTDYPRAMTVSLTGPEPSPRPAPPKPPEPAPGSAASGKIPRAAIDIIKEFEGYAERLPDGRARAYADPIHGWAVPTIGYGTTKYPDGRKVKQGDIITREQAEEYLIDHIEKETRAPMERIPTWSQMNDNQRSAIYSFAYNLGSGFYRGSGFKSITAVCDSPQRWKDRAWITEQFSKYRNPGTSAEAGLLRRRKAEADLFLS</sequence>
<dbReference type="GO" id="GO:0016998">
    <property type="term" value="P:cell wall macromolecule catabolic process"/>
    <property type="evidence" value="ECO:0007669"/>
    <property type="project" value="InterPro"/>
</dbReference>
<dbReference type="SUPFAM" id="SSF53955">
    <property type="entry name" value="Lysozyme-like"/>
    <property type="match status" value="1"/>
</dbReference>
<dbReference type="GO" id="GO:0042742">
    <property type="term" value="P:defense response to bacterium"/>
    <property type="evidence" value="ECO:0007669"/>
    <property type="project" value="UniProtKB-KW"/>
</dbReference>
<dbReference type="InterPro" id="IPR023346">
    <property type="entry name" value="Lysozyme-like_dom_sf"/>
</dbReference>
<comment type="similarity">
    <text evidence="4">Belongs to the glycosyl hydrolase 24 family.</text>
</comment>
<feature type="region of interest" description="Disordered" evidence="5">
    <location>
        <begin position="57"/>
        <end position="85"/>
    </location>
</feature>
<dbReference type="Gene3D" id="1.10.530.40">
    <property type="match status" value="1"/>
</dbReference>
<dbReference type="GO" id="GO:0031640">
    <property type="term" value="P:killing of cells of another organism"/>
    <property type="evidence" value="ECO:0007669"/>
    <property type="project" value="UniProtKB-KW"/>
</dbReference>
<reference evidence="6" key="2">
    <citation type="journal article" date="2015" name="Genome Announc.">
        <title>Draft Genome Sequence of Filamentous Marine Cyanobacterium Lyngbya confervoides Strain BDU141951.</title>
        <authorList>
            <person name="Chandrababunaidu M.M."/>
            <person name="Sen D."/>
            <person name="Tripathy S."/>
        </authorList>
    </citation>
    <scope>NUCLEOTIDE SEQUENCE</scope>
    <source>
        <strain evidence="6">BDU141951</strain>
    </source>
</reference>
<gene>
    <name evidence="6" type="ORF">QQ91_012235</name>
</gene>
<name>A0A0C1Y3N8_9CYAN</name>
<dbReference type="EMBL" id="JTHE02000003">
    <property type="protein sequence ID" value="NEV67884.1"/>
    <property type="molecule type" value="Genomic_DNA"/>
</dbReference>
<evidence type="ECO:0000256" key="1">
    <source>
        <dbReference type="ARBA" id="ARBA00022529"/>
    </source>
</evidence>
<keyword evidence="4" id="KW-0378">Hydrolase</keyword>
<dbReference type="PANTHER" id="PTHR38107:SF3">
    <property type="entry name" value="LYSOZYME RRRD-RELATED"/>
    <property type="match status" value="1"/>
</dbReference>
<evidence type="ECO:0000256" key="2">
    <source>
        <dbReference type="ARBA" id="ARBA00022638"/>
    </source>
</evidence>
<accession>A0A0C1Y3N8</accession>
<keyword evidence="2 4" id="KW-0081">Bacteriolytic enzyme</keyword>
<evidence type="ECO:0000256" key="4">
    <source>
        <dbReference type="RuleBase" id="RU003788"/>
    </source>
</evidence>
<organism evidence="6">
    <name type="scientific">Lyngbya confervoides BDU141951</name>
    <dbReference type="NCBI Taxonomy" id="1574623"/>
    <lineage>
        <taxon>Bacteria</taxon>
        <taxon>Bacillati</taxon>
        <taxon>Cyanobacteriota</taxon>
        <taxon>Cyanophyceae</taxon>
        <taxon>Oscillatoriophycideae</taxon>
        <taxon>Oscillatoriales</taxon>
        <taxon>Microcoleaceae</taxon>
        <taxon>Lyngbya</taxon>
    </lineage>
</organism>
<dbReference type="AlphaFoldDB" id="A0A0C1Y3N8"/>